<keyword evidence="2" id="KW-1185">Reference proteome</keyword>
<proteinExistence type="predicted"/>
<gene>
    <name evidence="1" type="ORF">DFR70_13314</name>
</gene>
<evidence type="ECO:0000313" key="2">
    <source>
        <dbReference type="Proteomes" id="UP000247569"/>
    </source>
</evidence>
<evidence type="ECO:0000313" key="1">
    <source>
        <dbReference type="EMBL" id="PXX52282.1"/>
    </source>
</evidence>
<dbReference type="Proteomes" id="UP000247569">
    <property type="component" value="Unassembled WGS sequence"/>
</dbReference>
<accession>A0A318JS77</accession>
<dbReference type="AlphaFoldDB" id="A0A318JS77"/>
<dbReference type="EMBL" id="QJKF01000033">
    <property type="protein sequence ID" value="PXX52282.1"/>
    <property type="molecule type" value="Genomic_DNA"/>
</dbReference>
<protein>
    <submittedName>
        <fullName evidence="1">Uncharacterized protein</fullName>
    </submittedName>
</protein>
<organism evidence="1 2">
    <name type="scientific">Nocardia tenerifensis</name>
    <dbReference type="NCBI Taxonomy" id="228006"/>
    <lineage>
        <taxon>Bacteria</taxon>
        <taxon>Bacillati</taxon>
        <taxon>Actinomycetota</taxon>
        <taxon>Actinomycetes</taxon>
        <taxon>Mycobacteriales</taxon>
        <taxon>Nocardiaceae</taxon>
        <taxon>Nocardia</taxon>
    </lineage>
</organism>
<sequence length="80" mass="8982">MHRVHTRRVPMKDPPLHSAHAVVQLLAGEGYNPGDTRAVLDQWLLALLRSTASRGELGDIEYYFSNADIAELRSILDSLR</sequence>
<name>A0A318JS77_9NOCA</name>
<reference evidence="1 2" key="1">
    <citation type="submission" date="2018-05" db="EMBL/GenBank/DDBJ databases">
        <title>Genomic Encyclopedia of Type Strains, Phase IV (KMG-IV): sequencing the most valuable type-strain genomes for metagenomic binning, comparative biology and taxonomic classification.</title>
        <authorList>
            <person name="Goeker M."/>
        </authorList>
    </citation>
    <scope>NUCLEOTIDE SEQUENCE [LARGE SCALE GENOMIC DNA]</scope>
    <source>
        <strain evidence="1 2">DSM 44704</strain>
    </source>
</reference>
<comment type="caution">
    <text evidence="1">The sequence shown here is derived from an EMBL/GenBank/DDBJ whole genome shotgun (WGS) entry which is preliminary data.</text>
</comment>